<dbReference type="Proteomes" id="UP001472677">
    <property type="component" value="Unassembled WGS sequence"/>
</dbReference>
<keyword evidence="2" id="KW-1185">Reference proteome</keyword>
<evidence type="ECO:0000313" key="1">
    <source>
        <dbReference type="EMBL" id="KAK8572887.1"/>
    </source>
</evidence>
<evidence type="ECO:0000313" key="2">
    <source>
        <dbReference type="Proteomes" id="UP001472677"/>
    </source>
</evidence>
<dbReference type="EMBL" id="JBBPBM010000008">
    <property type="protein sequence ID" value="KAK8572887.1"/>
    <property type="molecule type" value="Genomic_DNA"/>
</dbReference>
<comment type="caution">
    <text evidence="1">The sequence shown here is derived from an EMBL/GenBank/DDBJ whole genome shotgun (WGS) entry which is preliminary data.</text>
</comment>
<name>A0ABR2F782_9ROSI</name>
<accession>A0ABR2F782</accession>
<proteinExistence type="predicted"/>
<protein>
    <submittedName>
        <fullName evidence="1">Uncharacterized protein</fullName>
    </submittedName>
</protein>
<organism evidence="1 2">
    <name type="scientific">Hibiscus sabdariffa</name>
    <name type="common">roselle</name>
    <dbReference type="NCBI Taxonomy" id="183260"/>
    <lineage>
        <taxon>Eukaryota</taxon>
        <taxon>Viridiplantae</taxon>
        <taxon>Streptophyta</taxon>
        <taxon>Embryophyta</taxon>
        <taxon>Tracheophyta</taxon>
        <taxon>Spermatophyta</taxon>
        <taxon>Magnoliopsida</taxon>
        <taxon>eudicotyledons</taxon>
        <taxon>Gunneridae</taxon>
        <taxon>Pentapetalae</taxon>
        <taxon>rosids</taxon>
        <taxon>malvids</taxon>
        <taxon>Malvales</taxon>
        <taxon>Malvaceae</taxon>
        <taxon>Malvoideae</taxon>
        <taxon>Hibiscus</taxon>
    </lineage>
</organism>
<sequence length="160" mass="17764">MSSSTIVDTVGRWGESLDDFSDDEENIVPITEDGDIHLLDIDDVETVITDANEGNGLDVEDDVWSAGVARLGLGNEQPVWGYVGPETEQPVPSYPAYEPPARIMITLQSEATSMRLRTFDPNGFEFSVEAKVRAMMFDHNVEVDVPFFVDARDRESAHLD</sequence>
<gene>
    <name evidence="1" type="ORF">V6N12_028927</name>
</gene>
<reference evidence="1 2" key="1">
    <citation type="journal article" date="2024" name="G3 (Bethesda)">
        <title>Genome assembly of Hibiscus sabdariffa L. provides insights into metabolisms of medicinal natural products.</title>
        <authorList>
            <person name="Kim T."/>
        </authorList>
    </citation>
    <scope>NUCLEOTIDE SEQUENCE [LARGE SCALE GENOMIC DNA]</scope>
    <source>
        <strain evidence="1">TK-2024</strain>
        <tissue evidence="1">Old leaves</tissue>
    </source>
</reference>